<keyword evidence="6" id="KW-1185">Reference proteome</keyword>
<dbReference type="Pfam" id="PF23263">
    <property type="entry name" value="C8-3_MUC4"/>
    <property type="match status" value="1"/>
</dbReference>
<protein>
    <recommendedName>
        <fullName evidence="4">Mucin-4-like C8-3 domain-containing protein</fullName>
    </recommendedName>
</protein>
<sequence length="198" mass="22683">MSMDRALSSITEDRVRANALCGDSYQCKYDYAMTLNRDFAHFTRNYYDTYTQIKAINDKRTISCGILETPRFGRKSNFLFIPGAKNRSNGDSTKSWRYSERSSGIDNDSMLMKQTVPLKMDDRAISPVSDSSISSLGGMKKRRSYDRVYHTHEPLPDRPYIDFEEKDWDLKEPVSPTESELTVDSIQKAGSPTRESDV</sequence>
<feature type="compositionally biased region" description="Polar residues" evidence="3">
    <location>
        <begin position="176"/>
        <end position="190"/>
    </location>
</feature>
<organism evidence="5 6">
    <name type="scientific">Vespula germanica</name>
    <name type="common">German yellow jacket</name>
    <name type="synonym">Paravespula germanica</name>
    <dbReference type="NCBI Taxonomy" id="30212"/>
    <lineage>
        <taxon>Eukaryota</taxon>
        <taxon>Metazoa</taxon>
        <taxon>Ecdysozoa</taxon>
        <taxon>Arthropoda</taxon>
        <taxon>Hexapoda</taxon>
        <taxon>Insecta</taxon>
        <taxon>Pterygota</taxon>
        <taxon>Neoptera</taxon>
        <taxon>Endopterygota</taxon>
        <taxon>Hymenoptera</taxon>
        <taxon>Apocrita</taxon>
        <taxon>Aculeata</taxon>
        <taxon>Vespoidea</taxon>
        <taxon>Vespidae</taxon>
        <taxon>Vespinae</taxon>
        <taxon>Vespula</taxon>
    </lineage>
</organism>
<evidence type="ECO:0000256" key="2">
    <source>
        <dbReference type="ARBA" id="ARBA00023136"/>
    </source>
</evidence>
<keyword evidence="2" id="KW-0472">Membrane</keyword>
<evidence type="ECO:0000313" key="6">
    <source>
        <dbReference type="Proteomes" id="UP000617340"/>
    </source>
</evidence>
<feature type="region of interest" description="Disordered" evidence="3">
    <location>
        <begin position="171"/>
        <end position="198"/>
    </location>
</feature>
<evidence type="ECO:0000256" key="1">
    <source>
        <dbReference type="ARBA" id="ARBA00004370"/>
    </source>
</evidence>
<proteinExistence type="predicted"/>
<gene>
    <name evidence="5" type="ORF">HZH68_001849</name>
</gene>
<dbReference type="EMBL" id="JACSDZ010000002">
    <property type="protein sequence ID" value="KAF7413360.1"/>
    <property type="molecule type" value="Genomic_DNA"/>
</dbReference>
<reference evidence="5" key="1">
    <citation type="journal article" date="2020" name="G3 (Bethesda)">
        <title>High-Quality Assemblies for Three Invasive Social Wasps from the &lt;i&gt;Vespula&lt;/i&gt; Genus.</title>
        <authorList>
            <person name="Harrop T.W.R."/>
            <person name="Guhlin J."/>
            <person name="McLaughlin G.M."/>
            <person name="Permina E."/>
            <person name="Stockwell P."/>
            <person name="Gilligan J."/>
            <person name="Le Lec M.F."/>
            <person name="Gruber M.A.M."/>
            <person name="Quinn O."/>
            <person name="Lovegrove M."/>
            <person name="Duncan E.J."/>
            <person name="Remnant E.J."/>
            <person name="Van Eeckhoven J."/>
            <person name="Graham B."/>
            <person name="Knapp R.A."/>
            <person name="Langford K.W."/>
            <person name="Kronenberg Z."/>
            <person name="Press M.O."/>
            <person name="Eacker S.M."/>
            <person name="Wilson-Rankin E.E."/>
            <person name="Purcell J."/>
            <person name="Lester P.J."/>
            <person name="Dearden P.K."/>
        </authorList>
    </citation>
    <scope>NUCLEOTIDE SEQUENCE</scope>
    <source>
        <strain evidence="5">Linc-1</strain>
    </source>
</reference>
<evidence type="ECO:0000256" key="3">
    <source>
        <dbReference type="SAM" id="MobiDB-lite"/>
    </source>
</evidence>
<dbReference type="InterPro" id="IPR056619">
    <property type="entry name" value="C8-3_MUC4"/>
</dbReference>
<dbReference type="GO" id="GO:0016020">
    <property type="term" value="C:membrane"/>
    <property type="evidence" value="ECO:0007669"/>
    <property type="project" value="UniProtKB-SubCell"/>
</dbReference>
<evidence type="ECO:0000259" key="4">
    <source>
        <dbReference type="Pfam" id="PF23263"/>
    </source>
</evidence>
<name>A0A834NLB3_VESGE</name>
<comment type="subcellular location">
    <subcellularLocation>
        <location evidence="1">Membrane</location>
    </subcellularLocation>
</comment>
<dbReference type="AlphaFoldDB" id="A0A834NLB3"/>
<comment type="caution">
    <text evidence="5">The sequence shown here is derived from an EMBL/GenBank/DDBJ whole genome shotgun (WGS) entry which is preliminary data.</text>
</comment>
<dbReference type="Proteomes" id="UP000617340">
    <property type="component" value="Unassembled WGS sequence"/>
</dbReference>
<evidence type="ECO:0000313" key="5">
    <source>
        <dbReference type="EMBL" id="KAF7413360.1"/>
    </source>
</evidence>
<feature type="domain" description="Mucin-4-like C8-3" evidence="4">
    <location>
        <begin position="16"/>
        <end position="55"/>
    </location>
</feature>
<accession>A0A834NLB3</accession>